<dbReference type="AlphaFoldDB" id="A0A3B0WIC0"/>
<dbReference type="PANTHER" id="PTHR33603:SF1">
    <property type="entry name" value="RIBOSOMAL RNA LARGE SUBUNIT METHYLTRANSFERASE H"/>
    <property type="match status" value="1"/>
</dbReference>
<dbReference type="PIRSF" id="PIRSF004505">
    <property type="entry name" value="MT_bac"/>
    <property type="match status" value="1"/>
</dbReference>
<dbReference type="NCBIfam" id="NF000986">
    <property type="entry name" value="PRK00103.1-4"/>
    <property type="match status" value="1"/>
</dbReference>
<comment type="similarity">
    <text evidence="4">Belongs to the RNA methyltransferase RlmH family.</text>
</comment>
<evidence type="ECO:0000313" key="5">
    <source>
        <dbReference type="EMBL" id="VAW44236.1"/>
    </source>
</evidence>
<dbReference type="InterPro" id="IPR029026">
    <property type="entry name" value="tRNA_m1G_MTases_N"/>
</dbReference>
<keyword evidence="3" id="KW-0949">S-adenosyl-L-methionine</keyword>
<sequence length="156" mass="17515">MVIHFITVGQKMPKWVQEGYAEYAKRLPKSCALKLIELPMATRGKNNSVESLKSEEAKRILAAIPKGTRLVVLDEHGQQVTTKGLADKLEDWLGGGQDIALIVGGPDGLDKDIIQKAQWKWGLSNLTLPHPMVRILVAEQVYRAWSVLQNHPYHRE</sequence>
<evidence type="ECO:0000256" key="2">
    <source>
        <dbReference type="ARBA" id="ARBA00022679"/>
    </source>
</evidence>
<dbReference type="NCBIfam" id="TIGR00246">
    <property type="entry name" value="tRNA_RlmH_YbeA"/>
    <property type="match status" value="1"/>
</dbReference>
<dbReference type="InterPro" id="IPR029028">
    <property type="entry name" value="Alpha/beta_knot_MTases"/>
</dbReference>
<organism evidence="5">
    <name type="scientific">hydrothermal vent metagenome</name>
    <dbReference type="NCBI Taxonomy" id="652676"/>
    <lineage>
        <taxon>unclassified sequences</taxon>
        <taxon>metagenomes</taxon>
        <taxon>ecological metagenomes</taxon>
    </lineage>
</organism>
<dbReference type="PANTHER" id="PTHR33603">
    <property type="entry name" value="METHYLTRANSFERASE"/>
    <property type="match status" value="1"/>
</dbReference>
<proteinExistence type="inferred from homology"/>
<dbReference type="HAMAP" id="MF_00658">
    <property type="entry name" value="23SrRNA_methyltr_H"/>
    <property type="match status" value="1"/>
</dbReference>
<dbReference type="GO" id="GO:0006364">
    <property type="term" value="P:rRNA processing"/>
    <property type="evidence" value="ECO:0007669"/>
    <property type="project" value="InterPro"/>
</dbReference>
<dbReference type="EMBL" id="UOFB01000027">
    <property type="protein sequence ID" value="VAW44236.1"/>
    <property type="molecule type" value="Genomic_DNA"/>
</dbReference>
<evidence type="ECO:0000256" key="4">
    <source>
        <dbReference type="ARBA" id="ARBA00038303"/>
    </source>
</evidence>
<dbReference type="EC" id="2.1.1.177" evidence="5"/>
<keyword evidence="2 5" id="KW-0808">Transferase</keyword>
<accession>A0A3B0WIC0</accession>
<dbReference type="GO" id="GO:0032259">
    <property type="term" value="P:methylation"/>
    <property type="evidence" value="ECO:0007669"/>
    <property type="project" value="UniProtKB-KW"/>
</dbReference>
<dbReference type="InterPro" id="IPR003742">
    <property type="entry name" value="RlmH-like"/>
</dbReference>
<keyword evidence="1 5" id="KW-0489">Methyltransferase</keyword>
<evidence type="ECO:0000256" key="1">
    <source>
        <dbReference type="ARBA" id="ARBA00022603"/>
    </source>
</evidence>
<dbReference type="GO" id="GO:0008168">
    <property type="term" value="F:methyltransferase activity"/>
    <property type="evidence" value="ECO:0007669"/>
    <property type="project" value="UniProtKB-KW"/>
</dbReference>
<dbReference type="CDD" id="cd18081">
    <property type="entry name" value="RlmH-like"/>
    <property type="match status" value="1"/>
</dbReference>
<dbReference type="Gene3D" id="3.40.1280.10">
    <property type="match status" value="1"/>
</dbReference>
<gene>
    <name evidence="5" type="ORF">MNBD_GAMMA04-248</name>
</gene>
<dbReference type="SUPFAM" id="SSF75217">
    <property type="entry name" value="alpha/beta knot"/>
    <property type="match status" value="1"/>
</dbReference>
<dbReference type="Pfam" id="PF02590">
    <property type="entry name" value="SPOUT_MTase"/>
    <property type="match status" value="1"/>
</dbReference>
<name>A0A3B0WIC0_9ZZZZ</name>
<protein>
    <submittedName>
        <fullName evidence="5">23S rRNA (Pseudouridine(1915)-N(3))-methyltransferase</fullName>
        <ecNumber evidence="5">2.1.1.177</ecNumber>
    </submittedName>
</protein>
<evidence type="ECO:0000256" key="3">
    <source>
        <dbReference type="ARBA" id="ARBA00022691"/>
    </source>
</evidence>
<reference evidence="5" key="1">
    <citation type="submission" date="2018-06" db="EMBL/GenBank/DDBJ databases">
        <authorList>
            <person name="Zhirakovskaya E."/>
        </authorList>
    </citation>
    <scope>NUCLEOTIDE SEQUENCE</scope>
</reference>